<dbReference type="Ensembl" id="ENSXCOT00000021499.1">
    <property type="protein sequence ID" value="ENSXCOP00000021239.1"/>
    <property type="gene ID" value="ENSXCOG00000015893.1"/>
</dbReference>
<evidence type="ECO:0000313" key="3">
    <source>
        <dbReference type="Proteomes" id="UP000261380"/>
    </source>
</evidence>
<evidence type="ECO:0000256" key="1">
    <source>
        <dbReference type="SAM" id="Phobius"/>
    </source>
</evidence>
<protein>
    <submittedName>
        <fullName evidence="2">Uncharacterized protein</fullName>
    </submittedName>
</protein>
<organism evidence="2 3">
    <name type="scientific">Xiphophorus couchianus</name>
    <name type="common">Monterrey platyfish</name>
    <dbReference type="NCBI Taxonomy" id="32473"/>
    <lineage>
        <taxon>Eukaryota</taxon>
        <taxon>Metazoa</taxon>
        <taxon>Chordata</taxon>
        <taxon>Craniata</taxon>
        <taxon>Vertebrata</taxon>
        <taxon>Euteleostomi</taxon>
        <taxon>Actinopterygii</taxon>
        <taxon>Neopterygii</taxon>
        <taxon>Teleostei</taxon>
        <taxon>Neoteleostei</taxon>
        <taxon>Acanthomorphata</taxon>
        <taxon>Ovalentaria</taxon>
        <taxon>Atherinomorphae</taxon>
        <taxon>Cyprinodontiformes</taxon>
        <taxon>Poeciliidae</taxon>
        <taxon>Poeciliinae</taxon>
        <taxon>Xiphophorus</taxon>
    </lineage>
</organism>
<reference evidence="2" key="1">
    <citation type="submission" date="2025-08" db="UniProtKB">
        <authorList>
            <consortium name="Ensembl"/>
        </authorList>
    </citation>
    <scope>IDENTIFICATION</scope>
</reference>
<keyword evidence="1" id="KW-1133">Transmembrane helix</keyword>
<keyword evidence="1" id="KW-0812">Transmembrane</keyword>
<proteinExistence type="predicted"/>
<feature type="transmembrane region" description="Helical" evidence="1">
    <location>
        <begin position="35"/>
        <end position="56"/>
    </location>
</feature>
<evidence type="ECO:0000313" key="2">
    <source>
        <dbReference type="Ensembl" id="ENSXCOP00000021239.1"/>
    </source>
</evidence>
<accession>A0A3B5MP32</accession>
<dbReference type="Proteomes" id="UP000261380">
    <property type="component" value="Unplaced"/>
</dbReference>
<sequence>TTFKWLFGLWLNFQDNARDMFNVNNVNKARIDSNIFYIVVYILVILGSVMVALGIFGEHAACNDNKIALQVVRFLIFIKVNIRSEGFDTSYSNQLYSDVYKLYEKNKDETVAATLKFVHDLVSAHCNGRKTETHLILETPKLKTLSVIPSPFQATCQESIESFIEKRAPLVTGAFVGTGALLVGKFCPFCLGKNISPEIQP</sequence>
<name>A0A3B5MP32_9TELE</name>
<keyword evidence="3" id="KW-1185">Reference proteome</keyword>
<dbReference type="AlphaFoldDB" id="A0A3B5MP32"/>
<keyword evidence="1" id="KW-0472">Membrane</keyword>
<reference evidence="2" key="2">
    <citation type="submission" date="2025-09" db="UniProtKB">
        <authorList>
            <consortium name="Ensembl"/>
        </authorList>
    </citation>
    <scope>IDENTIFICATION</scope>
</reference>
<dbReference type="GeneTree" id="ENSGT00940000171928"/>